<evidence type="ECO:0000259" key="2">
    <source>
        <dbReference type="Pfam" id="PF01814"/>
    </source>
</evidence>
<dbReference type="Proteomes" id="UP001597295">
    <property type="component" value="Unassembled WGS sequence"/>
</dbReference>
<comment type="caution">
    <text evidence="3">The sequence shown here is derived from an EMBL/GenBank/DDBJ whole genome shotgun (WGS) entry which is preliminary data.</text>
</comment>
<evidence type="ECO:0000313" key="3">
    <source>
        <dbReference type="EMBL" id="MFD2265203.1"/>
    </source>
</evidence>
<evidence type="ECO:0000256" key="1">
    <source>
        <dbReference type="SAM" id="Coils"/>
    </source>
</evidence>
<proteinExistence type="predicted"/>
<dbReference type="EMBL" id="JBHUIP010000016">
    <property type="protein sequence ID" value="MFD2265203.1"/>
    <property type="molecule type" value="Genomic_DNA"/>
</dbReference>
<feature type="domain" description="Hemerythrin-like" evidence="2">
    <location>
        <begin position="50"/>
        <end position="155"/>
    </location>
</feature>
<protein>
    <submittedName>
        <fullName evidence="3">Hemerythrin domain-containing protein</fullName>
    </submittedName>
</protein>
<dbReference type="InterPro" id="IPR045808">
    <property type="entry name" value="Hr_FBXL5"/>
</dbReference>
<organism evidence="3 4">
    <name type="scientific">Lacibacterium aquatile</name>
    <dbReference type="NCBI Taxonomy" id="1168082"/>
    <lineage>
        <taxon>Bacteria</taxon>
        <taxon>Pseudomonadati</taxon>
        <taxon>Pseudomonadota</taxon>
        <taxon>Alphaproteobacteria</taxon>
        <taxon>Rhodospirillales</taxon>
        <taxon>Rhodospirillaceae</taxon>
    </lineage>
</organism>
<keyword evidence="1" id="KW-0175">Coiled coil</keyword>
<reference evidence="4" key="1">
    <citation type="journal article" date="2019" name="Int. J. Syst. Evol. Microbiol.">
        <title>The Global Catalogue of Microorganisms (GCM) 10K type strain sequencing project: providing services to taxonomists for standard genome sequencing and annotation.</title>
        <authorList>
            <consortium name="The Broad Institute Genomics Platform"/>
            <consortium name="The Broad Institute Genome Sequencing Center for Infectious Disease"/>
            <person name="Wu L."/>
            <person name="Ma J."/>
        </authorList>
    </citation>
    <scope>NUCLEOTIDE SEQUENCE [LARGE SCALE GENOMIC DNA]</scope>
    <source>
        <strain evidence="4">CGMCC 1.19062</strain>
    </source>
</reference>
<dbReference type="CDD" id="cd12109">
    <property type="entry name" value="Hr_FBXL5"/>
    <property type="match status" value="1"/>
</dbReference>
<keyword evidence="4" id="KW-1185">Reference proteome</keyword>
<evidence type="ECO:0000313" key="4">
    <source>
        <dbReference type="Proteomes" id="UP001597295"/>
    </source>
</evidence>
<feature type="coiled-coil region" evidence="1">
    <location>
        <begin position="58"/>
        <end position="111"/>
    </location>
</feature>
<dbReference type="Pfam" id="PF01814">
    <property type="entry name" value="Hemerythrin"/>
    <property type="match status" value="1"/>
</dbReference>
<dbReference type="RefSeq" id="WP_379878375.1">
    <property type="nucleotide sequence ID" value="NZ_JBHUIP010000016.1"/>
</dbReference>
<dbReference type="InterPro" id="IPR012312">
    <property type="entry name" value="Hemerythrin-like"/>
</dbReference>
<dbReference type="Gene3D" id="1.20.120.520">
    <property type="entry name" value="nmb1532 protein domain like"/>
    <property type="match status" value="1"/>
</dbReference>
<gene>
    <name evidence="3" type="ORF">ACFSM5_20035</name>
</gene>
<name>A0ABW5DWT1_9PROT</name>
<sequence>MSETPNSFSGNNLSGTGLVGRHDIYGPIHKGLRLAQAGLLTRIGSTDFEDAVATVALLDELKSNLDFFKAHLRHEEEVMHAAVEAKAPGTMARLEEQHDEHRYRFHELEQLIATIEATPARQRAPLGRALYLAFTNYMSEDFAHMREEETVMWPTLCALFTDEELQAQEGQIVSQLSPDEAIFSMRLMIPSMNRVERAIFLAKVKTGAPPQAFNAVIEFAARPTLSAEDFADLSDRLGLAA</sequence>
<accession>A0ABW5DWT1</accession>